<evidence type="ECO:0000256" key="1">
    <source>
        <dbReference type="RuleBase" id="RU000487"/>
    </source>
</evidence>
<name>A0A0D2AU62_9PEZI</name>
<dbReference type="Pfam" id="PF00022">
    <property type="entry name" value="Actin"/>
    <property type="match status" value="1"/>
</dbReference>
<dbReference type="InterPro" id="IPR004000">
    <property type="entry name" value="Actin"/>
</dbReference>
<comment type="similarity">
    <text evidence="1">Belongs to the actin family.</text>
</comment>
<feature type="compositionally biased region" description="Polar residues" evidence="2">
    <location>
        <begin position="20"/>
        <end position="37"/>
    </location>
</feature>
<dbReference type="SMART" id="SM00268">
    <property type="entry name" value="ACTIN"/>
    <property type="match status" value="1"/>
</dbReference>
<dbReference type="Gene3D" id="3.30.420.40">
    <property type="match status" value="2"/>
</dbReference>
<dbReference type="SUPFAM" id="SSF53067">
    <property type="entry name" value="Actin-like ATPase domain"/>
    <property type="match status" value="2"/>
</dbReference>
<proteinExistence type="inferred from homology"/>
<dbReference type="GeneID" id="27314089"/>
<evidence type="ECO:0000313" key="3">
    <source>
        <dbReference type="EMBL" id="KIW02679.1"/>
    </source>
</evidence>
<dbReference type="Gene3D" id="3.90.640.10">
    <property type="entry name" value="Actin, Chain A, domain 4"/>
    <property type="match status" value="1"/>
</dbReference>
<organism evidence="3 4">
    <name type="scientific">Verruconis gallopava</name>
    <dbReference type="NCBI Taxonomy" id="253628"/>
    <lineage>
        <taxon>Eukaryota</taxon>
        <taxon>Fungi</taxon>
        <taxon>Dikarya</taxon>
        <taxon>Ascomycota</taxon>
        <taxon>Pezizomycotina</taxon>
        <taxon>Dothideomycetes</taxon>
        <taxon>Pleosporomycetidae</taxon>
        <taxon>Venturiales</taxon>
        <taxon>Sympoventuriaceae</taxon>
        <taxon>Verruconis</taxon>
    </lineage>
</organism>
<dbReference type="HOGENOM" id="CLU_023246_0_0_1"/>
<feature type="region of interest" description="Disordered" evidence="2">
    <location>
        <begin position="1"/>
        <end position="40"/>
    </location>
</feature>
<keyword evidence="4" id="KW-1185">Reference proteome</keyword>
<dbReference type="InParanoid" id="A0A0D2AU62"/>
<evidence type="ECO:0000256" key="2">
    <source>
        <dbReference type="SAM" id="MobiDB-lite"/>
    </source>
</evidence>
<dbReference type="RefSeq" id="XP_016212548.1">
    <property type="nucleotide sequence ID" value="XM_016359712.1"/>
</dbReference>
<dbReference type="EMBL" id="KN847548">
    <property type="protein sequence ID" value="KIW02679.1"/>
    <property type="molecule type" value="Genomic_DNA"/>
</dbReference>
<dbReference type="STRING" id="253628.A0A0D2AU62"/>
<reference evidence="3 4" key="1">
    <citation type="submission" date="2015-01" db="EMBL/GenBank/DDBJ databases">
        <title>The Genome Sequence of Ochroconis gallopava CBS43764.</title>
        <authorList>
            <consortium name="The Broad Institute Genomics Platform"/>
            <person name="Cuomo C."/>
            <person name="de Hoog S."/>
            <person name="Gorbushina A."/>
            <person name="Stielow B."/>
            <person name="Teixiera M."/>
            <person name="Abouelleil A."/>
            <person name="Chapman S.B."/>
            <person name="Priest M."/>
            <person name="Young S.K."/>
            <person name="Wortman J."/>
            <person name="Nusbaum C."/>
            <person name="Birren B."/>
        </authorList>
    </citation>
    <scope>NUCLEOTIDE SEQUENCE [LARGE SCALE GENOMIC DNA]</scope>
    <source>
        <strain evidence="3 4">CBS 43764</strain>
    </source>
</reference>
<dbReference type="Proteomes" id="UP000053259">
    <property type="component" value="Unassembled WGS sequence"/>
</dbReference>
<gene>
    <name evidence="3" type="ORF">PV09_06116</name>
</gene>
<dbReference type="VEuPathDB" id="FungiDB:PV09_06116"/>
<dbReference type="AlphaFoldDB" id="A0A0D2AU62"/>
<feature type="compositionally biased region" description="Polar residues" evidence="2">
    <location>
        <begin position="1"/>
        <end position="10"/>
    </location>
</feature>
<dbReference type="InterPro" id="IPR043129">
    <property type="entry name" value="ATPase_NBD"/>
</dbReference>
<evidence type="ECO:0008006" key="5">
    <source>
        <dbReference type="Google" id="ProtNLM"/>
    </source>
</evidence>
<dbReference type="PANTHER" id="PTHR11937">
    <property type="entry name" value="ACTIN"/>
    <property type="match status" value="1"/>
</dbReference>
<dbReference type="OrthoDB" id="337660at2759"/>
<protein>
    <recommendedName>
        <fullName evidence="5">Actin-like ATPase domain-containing protein</fullName>
    </recommendedName>
</protein>
<accession>A0A0D2AU62</accession>
<evidence type="ECO:0000313" key="4">
    <source>
        <dbReference type="Proteomes" id="UP000053259"/>
    </source>
</evidence>
<sequence>MSSTTPSLSHNKIRARPSASGLQSSADSPRTPLSRSVSGLYGSPGSSFRIDDENLLIFEFGSRNLRAGFAGESAPRCRISYSPELWRRSGDYRHWDVDFENRSGREGYELWGSLDVRHLDLGVVEDRVEKLIREAEARFLLLDNRAKRISLTAPSSLPRPLLSILLRRLFEGLQAVSVTVFPCSVMSCVGAGVRSAIVLEIGWLESTATAVCEYREVRQLRSIRAGRALAKDVRRLLRREARKQGASAKYKPHFEEVDDVLCRAAWCRASSKATEDEEQETTTITIPITSKNAGISQVSLPLQALAEPAETALFGSASQTRDLDDHDLPLSRLLYEVLRHLPIDIRSLCTMHIIVTGGISNIPGIKQRIISDLQDLVKTQSWDPIREYAPRLGLSRPTARAAPLSEVDGNLQRQSISSMPPTKVTETVSAESSSDEPAVSIIPAHLRPHDANPIDSKLASLTLKDAIPTPAKGTLRAVNTLGAWAGASLATNLRIRGVVELERDRFLSHGLVGGAVPGSVKPGVSNAAVETSYARTRQSLGANAKLGEKSGGWGLGVWA</sequence>